<evidence type="ECO:0000313" key="1">
    <source>
        <dbReference type="EMBL" id="RCX10694.1"/>
    </source>
</evidence>
<gene>
    <name evidence="1" type="ORF">DFR45_10295</name>
</gene>
<sequence>MAIKNKNFWVSALSVAATATDTTLYIPTGDAANLPALSAGNTTRLVLPVTDGSGAETDWEIVEVTAYNTSTGALTVTRGAEGTIAKPWPIGNLIDMRVTAGMLDGVGVPPADFGGTAISNYTDDTASITVTGATTTIDLASTKARVISLAMQANTTLAFANVPSNGVVAITLICTQDATGGRTLTFPGGTKFPGGSVPTLSTTANAEDWFELVKPPLLTNWRVFTVGKKVS</sequence>
<organism evidence="1 2">
    <name type="scientific">Extensimonas vulgaris</name>
    <dbReference type="NCBI Taxonomy" id="1031594"/>
    <lineage>
        <taxon>Bacteria</taxon>
        <taxon>Pseudomonadati</taxon>
        <taxon>Pseudomonadota</taxon>
        <taxon>Betaproteobacteria</taxon>
        <taxon>Burkholderiales</taxon>
        <taxon>Comamonadaceae</taxon>
        <taxon>Extensimonas</taxon>
    </lineage>
</organism>
<accession>A0A369AT95</accession>
<proteinExistence type="predicted"/>
<protein>
    <submittedName>
        <fullName evidence="1">Uncharacterized protein</fullName>
    </submittedName>
</protein>
<dbReference type="RefSeq" id="WP_114482294.1">
    <property type="nucleotide sequence ID" value="NZ_QPJU01000002.1"/>
</dbReference>
<reference evidence="1 2" key="1">
    <citation type="submission" date="2018-07" db="EMBL/GenBank/DDBJ databases">
        <title>Genomic Encyclopedia of Type Strains, Phase IV (KMG-IV): sequencing the most valuable type-strain genomes for metagenomic binning, comparative biology and taxonomic classification.</title>
        <authorList>
            <person name="Goeker M."/>
        </authorList>
    </citation>
    <scope>NUCLEOTIDE SEQUENCE [LARGE SCALE GENOMIC DNA]</scope>
    <source>
        <strain evidence="1 2">DSM 100911</strain>
    </source>
</reference>
<dbReference type="AlphaFoldDB" id="A0A369AT95"/>
<dbReference type="EMBL" id="QPJU01000002">
    <property type="protein sequence ID" value="RCX10694.1"/>
    <property type="molecule type" value="Genomic_DNA"/>
</dbReference>
<keyword evidence="2" id="KW-1185">Reference proteome</keyword>
<comment type="caution">
    <text evidence="1">The sequence shown here is derived from an EMBL/GenBank/DDBJ whole genome shotgun (WGS) entry which is preliminary data.</text>
</comment>
<dbReference type="Proteomes" id="UP000252174">
    <property type="component" value="Unassembled WGS sequence"/>
</dbReference>
<name>A0A369AT95_9BURK</name>
<evidence type="ECO:0000313" key="2">
    <source>
        <dbReference type="Proteomes" id="UP000252174"/>
    </source>
</evidence>
<dbReference type="OrthoDB" id="8914027at2"/>